<dbReference type="Pfam" id="PF01553">
    <property type="entry name" value="Acyltransferase"/>
    <property type="match status" value="1"/>
</dbReference>
<dbReference type="InterPro" id="IPR002123">
    <property type="entry name" value="Plipid/glycerol_acylTrfase"/>
</dbReference>
<evidence type="ECO:0000259" key="4">
    <source>
        <dbReference type="SMART" id="SM00563"/>
    </source>
</evidence>
<dbReference type="EMBL" id="LN847058">
    <property type="protein sequence ID" value="CRI43055.1"/>
    <property type="molecule type" value="Genomic_DNA"/>
</dbReference>
<protein>
    <submittedName>
        <fullName evidence="5">Acyltransferase family protein</fullName>
    </submittedName>
</protein>
<name>A0A0F7WS69_CHLPN</name>
<dbReference type="PANTHER" id="PTHR10434">
    <property type="entry name" value="1-ACYL-SN-GLYCEROL-3-PHOSPHATE ACYLTRANSFERASE"/>
    <property type="match status" value="1"/>
</dbReference>
<organism evidence="5">
    <name type="scientific">Chlamydia pneumoniae</name>
    <name type="common">Chlamydophila pneumoniae</name>
    <dbReference type="NCBI Taxonomy" id="83558"/>
    <lineage>
        <taxon>Bacteria</taxon>
        <taxon>Pseudomonadati</taxon>
        <taxon>Chlamydiota</taxon>
        <taxon>Chlamydiia</taxon>
        <taxon>Chlamydiales</taxon>
        <taxon>Chlamydiaceae</taxon>
        <taxon>Chlamydia/Chlamydophila group</taxon>
        <taxon>Chlamydia</taxon>
    </lineage>
</organism>
<comment type="pathway">
    <text evidence="1">Lipid metabolism.</text>
</comment>
<dbReference type="SUPFAM" id="SSF69593">
    <property type="entry name" value="Glycerol-3-phosphate (1)-acyltransferase"/>
    <property type="match status" value="1"/>
</dbReference>
<gene>
    <name evidence="5" type="ORF">BN1224_DC9_CC_00560</name>
</gene>
<dbReference type="SMART" id="SM00563">
    <property type="entry name" value="PlsC"/>
    <property type="match status" value="1"/>
</dbReference>
<reference evidence="5" key="1">
    <citation type="submission" date="2015-05" db="EMBL/GenBank/DDBJ databases">
        <authorList>
            <person name="Rattei Thomas"/>
        </authorList>
    </citation>
    <scope>NUCLEOTIDE SEQUENCE</scope>
    <source>
        <strain evidence="5">DC9</strain>
    </source>
</reference>
<dbReference type="PANTHER" id="PTHR10434:SF11">
    <property type="entry name" value="1-ACYL-SN-GLYCEROL-3-PHOSPHATE ACYLTRANSFERASE"/>
    <property type="match status" value="1"/>
</dbReference>
<evidence type="ECO:0000256" key="2">
    <source>
        <dbReference type="ARBA" id="ARBA00022679"/>
    </source>
</evidence>
<dbReference type="CDD" id="cd07989">
    <property type="entry name" value="LPLAT_AGPAT-like"/>
    <property type="match status" value="1"/>
</dbReference>
<evidence type="ECO:0000313" key="5">
    <source>
        <dbReference type="EMBL" id="CRI43055.1"/>
    </source>
</evidence>
<proteinExistence type="predicted"/>
<feature type="domain" description="Phospholipid/glycerol acyltransferase" evidence="4">
    <location>
        <begin position="44"/>
        <end position="170"/>
    </location>
</feature>
<evidence type="ECO:0000256" key="1">
    <source>
        <dbReference type="ARBA" id="ARBA00005189"/>
    </source>
</evidence>
<dbReference type="GO" id="GO:0003841">
    <property type="term" value="F:1-acylglycerol-3-phosphate O-acyltransferase activity"/>
    <property type="evidence" value="ECO:0007669"/>
    <property type="project" value="TreeGrafter"/>
</dbReference>
<sequence>MLIKLWRATYEGMYTFLVGALLKLRYRMQVEGWDTLNINPKQGCLFLANHVAEVDPIILEYLFWSRFHVRPMAVEYLFHSRVVRWFLNSVRSIPIPQLVPGKESKRSLERMNVCYEEASRALNRGESLLLYPSGRLSRTGKEEIVNQYSAYVLLHRVMECNVVLVRVSGLWGSAFSRYKQNSTPKLGPAFKEAFRALLRRGIFFMPKRFVKITLCQVDHLFLKQFPTKQDLNTFLASWFNQGDDNLPIEVPYA</sequence>
<keyword evidence="2 5" id="KW-0808">Transferase</keyword>
<accession>A0A0F7WS69</accession>
<keyword evidence="3 5" id="KW-0012">Acyltransferase</keyword>
<dbReference type="AlphaFoldDB" id="A0A0F7WS69"/>
<dbReference type="GO" id="GO:0006654">
    <property type="term" value="P:phosphatidic acid biosynthetic process"/>
    <property type="evidence" value="ECO:0007669"/>
    <property type="project" value="TreeGrafter"/>
</dbReference>
<evidence type="ECO:0000256" key="3">
    <source>
        <dbReference type="ARBA" id="ARBA00023315"/>
    </source>
</evidence>